<dbReference type="InterPro" id="IPR035938">
    <property type="entry name" value="Hemerythrin-like_sf"/>
</dbReference>
<dbReference type="InterPro" id="IPR012312">
    <property type="entry name" value="Hemerythrin-like"/>
</dbReference>
<dbReference type="CDD" id="cd12107">
    <property type="entry name" value="Hemerythrin"/>
    <property type="match status" value="1"/>
</dbReference>
<dbReference type="AlphaFoldDB" id="A0A2W6MXH6"/>
<evidence type="ECO:0000313" key="6">
    <source>
        <dbReference type="EMBL" id="PZT49077.1"/>
    </source>
</evidence>
<dbReference type="EMBL" id="NBIU01000001">
    <property type="protein sequence ID" value="PZT49077.1"/>
    <property type="molecule type" value="Genomic_DNA"/>
</dbReference>
<dbReference type="Gene3D" id="1.20.120.50">
    <property type="entry name" value="Hemerythrin-like"/>
    <property type="match status" value="1"/>
</dbReference>
<name>A0A2W6MXH6_9HELI</name>
<dbReference type="NCBIfam" id="NF033749">
    <property type="entry name" value="bact_hemeryth"/>
    <property type="match status" value="1"/>
</dbReference>
<sequence length="195" mass="23639">MIQWSEAYSVHNARIDKQHQKLFEMAARAYNMAHKQITPNEMKEILSEFFEYIKEHFRDEEIYMQAIDYPELEQHKRIHTEITKTMISLIKDIKTLNEMKEKLQVIAKNWLLEHILKEDMKYERYRRSLLIASMPENGDHFAQVIESEMSTREYHYICSCPNKIHDVPYDIHQKILNGAKFRCKQCKQEITYPRR</sequence>
<evidence type="ECO:0000256" key="4">
    <source>
        <dbReference type="ARBA" id="ARBA00023004"/>
    </source>
</evidence>
<keyword evidence="2" id="KW-0813">Transport</keyword>
<dbReference type="PANTHER" id="PTHR37164">
    <property type="entry name" value="BACTERIOHEMERYTHRIN"/>
    <property type="match status" value="1"/>
</dbReference>
<organism evidence="6 7">
    <name type="scientific">Helicobacter valdiviensis</name>
    <dbReference type="NCBI Taxonomy" id="1458358"/>
    <lineage>
        <taxon>Bacteria</taxon>
        <taxon>Pseudomonadati</taxon>
        <taxon>Campylobacterota</taxon>
        <taxon>Epsilonproteobacteria</taxon>
        <taxon>Campylobacterales</taxon>
        <taxon>Helicobacteraceae</taxon>
        <taxon>Helicobacter</taxon>
    </lineage>
</organism>
<evidence type="ECO:0000259" key="5">
    <source>
        <dbReference type="Pfam" id="PF01814"/>
    </source>
</evidence>
<dbReference type="Proteomes" id="UP000249746">
    <property type="component" value="Unassembled WGS sequence"/>
</dbReference>
<keyword evidence="2" id="KW-0561">Oxygen transport</keyword>
<dbReference type="InterPro" id="IPR012827">
    <property type="entry name" value="Hemerythrin_metal-bd"/>
</dbReference>
<gene>
    <name evidence="6" type="ORF">B6S12_00340</name>
</gene>
<keyword evidence="3" id="KW-0479">Metal-binding</keyword>
<dbReference type="Pfam" id="PF01814">
    <property type="entry name" value="Hemerythrin"/>
    <property type="match status" value="1"/>
</dbReference>
<dbReference type="GO" id="GO:0046872">
    <property type="term" value="F:metal ion binding"/>
    <property type="evidence" value="ECO:0007669"/>
    <property type="project" value="UniProtKB-KW"/>
</dbReference>
<dbReference type="PROSITE" id="PS00550">
    <property type="entry name" value="HEMERYTHRINS"/>
    <property type="match status" value="1"/>
</dbReference>
<comment type="similarity">
    <text evidence="1">Belongs to the hemerythrin family.</text>
</comment>
<accession>A0A2W6MXH6</accession>
<dbReference type="GO" id="GO:0005344">
    <property type="term" value="F:oxygen carrier activity"/>
    <property type="evidence" value="ECO:0007669"/>
    <property type="project" value="UniProtKB-KW"/>
</dbReference>
<dbReference type="RefSeq" id="WP_111228828.1">
    <property type="nucleotide sequence ID" value="NZ_NBIU01000001.1"/>
</dbReference>
<keyword evidence="7" id="KW-1185">Reference proteome</keyword>
<protein>
    <submittedName>
        <fullName evidence="6">Hemerythrin family non-heme iron protein</fullName>
    </submittedName>
</protein>
<dbReference type="InterPro" id="IPR050669">
    <property type="entry name" value="Hemerythrin"/>
</dbReference>
<evidence type="ECO:0000313" key="7">
    <source>
        <dbReference type="Proteomes" id="UP000249746"/>
    </source>
</evidence>
<evidence type="ECO:0000256" key="2">
    <source>
        <dbReference type="ARBA" id="ARBA00022621"/>
    </source>
</evidence>
<evidence type="ECO:0000256" key="1">
    <source>
        <dbReference type="ARBA" id="ARBA00010587"/>
    </source>
</evidence>
<dbReference type="SUPFAM" id="SSF47188">
    <property type="entry name" value="Hemerythrin-like"/>
    <property type="match status" value="1"/>
</dbReference>
<reference evidence="6 7" key="1">
    <citation type="submission" date="2017-03" db="EMBL/GenBank/DDBJ databases">
        <title>Genomic and clinical evidence uncovers the enterohepatic species Helicobacter valdiviensis as a potential human intestinal pathogen.</title>
        <authorList>
            <person name="Fresia P."/>
            <person name="Jara R."/>
            <person name="Sierra R."/>
            <person name="Ferres I."/>
            <person name="Greif G."/>
            <person name="Iraola G."/>
            <person name="Collado L."/>
        </authorList>
    </citation>
    <scope>NUCLEOTIDE SEQUENCE [LARGE SCALE GENOMIC DNA]</scope>
    <source>
        <strain evidence="6 7">WBE14</strain>
    </source>
</reference>
<proteinExistence type="inferred from homology"/>
<feature type="domain" description="Hemerythrin-like" evidence="5">
    <location>
        <begin position="13"/>
        <end position="122"/>
    </location>
</feature>
<dbReference type="OrthoDB" id="9774644at2"/>
<keyword evidence="4" id="KW-0408">Iron</keyword>
<dbReference type="NCBIfam" id="TIGR02481">
    <property type="entry name" value="hemeryth_dom"/>
    <property type="match status" value="1"/>
</dbReference>
<dbReference type="InterPro" id="IPR016131">
    <property type="entry name" value="Haemerythrin_Fe_BS"/>
</dbReference>
<dbReference type="PANTHER" id="PTHR37164:SF1">
    <property type="entry name" value="BACTERIOHEMERYTHRIN"/>
    <property type="match status" value="1"/>
</dbReference>
<evidence type="ECO:0000256" key="3">
    <source>
        <dbReference type="ARBA" id="ARBA00022723"/>
    </source>
</evidence>
<comment type="caution">
    <text evidence="6">The sequence shown here is derived from an EMBL/GenBank/DDBJ whole genome shotgun (WGS) entry which is preliminary data.</text>
</comment>